<evidence type="ECO:0000313" key="1">
    <source>
        <dbReference type="EMBL" id="MFC0384713.1"/>
    </source>
</evidence>
<protein>
    <submittedName>
        <fullName evidence="1">Substrate-binding domain-containing protein</fullName>
    </submittedName>
</protein>
<proteinExistence type="predicted"/>
<dbReference type="Pfam" id="PF13531">
    <property type="entry name" value="SBP_bac_11"/>
    <property type="match status" value="1"/>
</dbReference>
<dbReference type="EMBL" id="JBHLVZ010000002">
    <property type="protein sequence ID" value="MFC0384713.1"/>
    <property type="molecule type" value="Genomic_DNA"/>
</dbReference>
<reference evidence="1 2" key="1">
    <citation type="submission" date="2024-09" db="EMBL/GenBank/DDBJ databases">
        <authorList>
            <person name="Sun Q."/>
            <person name="Mori K."/>
        </authorList>
    </citation>
    <scope>NUCLEOTIDE SEQUENCE [LARGE SCALE GENOMIC DNA]</scope>
    <source>
        <strain evidence="1 2">CCM 7468</strain>
    </source>
</reference>
<keyword evidence="2" id="KW-1185">Reference proteome</keyword>
<dbReference type="PANTHER" id="PTHR30632">
    <property type="entry name" value="MOLYBDATE-BINDING PERIPLASMIC PROTEIN"/>
    <property type="match status" value="1"/>
</dbReference>
<sequence>MAEVVGGRRRPHDPSRIGREDVMPRRVRVLLTMVLASALAAAGPARAEEVRVLTAGAFKQVLLAAAPDWERESGHRLVVDNDTAGALARRVVAGESFDLLIVPPAQMQTLARAGQVGGDAVPLGRVGIGIAVREGAPRPRIDTLEALREALLAAPRIAYIDPASGGSSGNHVAWLLGRLGIAEEVRGRSVLVPGGLVAERLVDGSADLAIHQISEILPVRGAVLVGPLPAEVQLYTAYSGGLSPTPRQAARGLLERLSGPVGREILQAKGMEPPG</sequence>
<dbReference type="InterPro" id="IPR050682">
    <property type="entry name" value="ModA/WtpA"/>
</dbReference>
<gene>
    <name evidence="1" type="ORF">ACFFIC_04000</name>
</gene>
<dbReference type="PANTHER" id="PTHR30632:SF11">
    <property type="entry name" value="BLR4797 PROTEIN"/>
    <property type="match status" value="1"/>
</dbReference>
<evidence type="ECO:0000313" key="2">
    <source>
        <dbReference type="Proteomes" id="UP001589789"/>
    </source>
</evidence>
<dbReference type="Gene3D" id="3.40.190.10">
    <property type="entry name" value="Periplasmic binding protein-like II"/>
    <property type="match status" value="2"/>
</dbReference>
<comment type="caution">
    <text evidence="1">The sequence shown here is derived from an EMBL/GenBank/DDBJ whole genome shotgun (WGS) entry which is preliminary data.</text>
</comment>
<dbReference type="SUPFAM" id="SSF53850">
    <property type="entry name" value="Periplasmic binding protein-like II"/>
    <property type="match status" value="1"/>
</dbReference>
<accession>A0ABV6IM82</accession>
<dbReference type="RefSeq" id="WP_377048790.1">
    <property type="nucleotide sequence ID" value="NZ_JBHLVZ010000002.1"/>
</dbReference>
<organism evidence="1 2">
    <name type="scientific">Muricoccus vinaceus</name>
    <dbReference type="NCBI Taxonomy" id="424704"/>
    <lineage>
        <taxon>Bacteria</taxon>
        <taxon>Pseudomonadati</taxon>
        <taxon>Pseudomonadota</taxon>
        <taxon>Alphaproteobacteria</taxon>
        <taxon>Acetobacterales</taxon>
        <taxon>Roseomonadaceae</taxon>
        <taxon>Muricoccus</taxon>
    </lineage>
</organism>
<dbReference type="Proteomes" id="UP001589789">
    <property type="component" value="Unassembled WGS sequence"/>
</dbReference>
<name>A0ABV6IM82_9PROT</name>